<dbReference type="Proteomes" id="UP001162992">
    <property type="component" value="Chromosome 5"/>
</dbReference>
<evidence type="ECO:0000313" key="1">
    <source>
        <dbReference type="EMBL" id="KAJ7556528.1"/>
    </source>
</evidence>
<accession>A0ACC2DQE6</accession>
<organism evidence="1 2">
    <name type="scientific">Diphasiastrum complanatum</name>
    <name type="common">Issler's clubmoss</name>
    <name type="synonym">Lycopodium complanatum</name>
    <dbReference type="NCBI Taxonomy" id="34168"/>
    <lineage>
        <taxon>Eukaryota</taxon>
        <taxon>Viridiplantae</taxon>
        <taxon>Streptophyta</taxon>
        <taxon>Embryophyta</taxon>
        <taxon>Tracheophyta</taxon>
        <taxon>Lycopodiopsida</taxon>
        <taxon>Lycopodiales</taxon>
        <taxon>Lycopodiaceae</taxon>
        <taxon>Lycopodioideae</taxon>
        <taxon>Diphasiastrum</taxon>
    </lineage>
</organism>
<dbReference type="EMBL" id="CM055096">
    <property type="protein sequence ID" value="KAJ7556528.1"/>
    <property type="molecule type" value="Genomic_DNA"/>
</dbReference>
<protein>
    <submittedName>
        <fullName evidence="1">Uncharacterized protein</fullName>
    </submittedName>
</protein>
<gene>
    <name evidence="1" type="ORF">O6H91_05G087500</name>
</gene>
<keyword evidence="2" id="KW-1185">Reference proteome</keyword>
<name>A0ACC2DQE6_DIPCM</name>
<evidence type="ECO:0000313" key="2">
    <source>
        <dbReference type="Proteomes" id="UP001162992"/>
    </source>
</evidence>
<sequence length="674" mass="74214">MKKQQHLASFSGWKQSQGGLSCISLSPRTLTKGPCFPWTQETAVAKGKRRSMCFGSNFVSQGGRFPRLGWKVWGEDNMCRLTTVILVQLCHEINISTYAKQKRSKKTLNLLGSNVDFPRYAAILQDCGNSKNLPKGKHIHGELIRLGLEQNTYIGNLLISMYAKCGDIDEAVATFQKMFKRDVVSWNAMISAYAQHGNSKAAFQVFEQMQLNRMEPSKVTFLNILGVCTSPTSLESGKRIHKQIICHKLELDVAVGTALVNMYSKCGSIEEASQVFKKMPARNVISWTSMIAAYAQHGLGKKALLLFEQMQQDGVTPNKVTFVAILDAFSNPAALADAKGIHACIMSHGLESDLIVGNALANMYAKCGSLEDARRVFDGVSEKDIISWTTLIAAYAQQGQCKEALALLEQMQKNGINPNKITFLSVLDACSSTSALVEGKLIHSQIIASGFETDVVVGTALIRMYGKCGNPGHARMVFDNVNERDLVCWNSMIAAYAQYGHGEEARCLLGQMQQEGLKPDNVTLVSILSACGHAGLVDYGVHFFSSITLNHGFIPTAEHYACVIDLLGREGRLSEAEDFINQLPVQSDATVWLTLLSACRIHGDLERAQRAAEHVLELEPQNSAPYVVLSNVYATVGLWNDKSEVRELMMNRSVKKEPGHSLIEAWGNETYVKT</sequence>
<reference evidence="2" key="1">
    <citation type="journal article" date="2024" name="Proc. Natl. Acad. Sci. U.S.A.">
        <title>Extraordinary preservation of gene collinearity over three hundred million years revealed in homosporous lycophytes.</title>
        <authorList>
            <person name="Li C."/>
            <person name="Wickell D."/>
            <person name="Kuo L.Y."/>
            <person name="Chen X."/>
            <person name="Nie B."/>
            <person name="Liao X."/>
            <person name="Peng D."/>
            <person name="Ji J."/>
            <person name="Jenkins J."/>
            <person name="Williams M."/>
            <person name="Shu S."/>
            <person name="Plott C."/>
            <person name="Barry K."/>
            <person name="Rajasekar S."/>
            <person name="Grimwood J."/>
            <person name="Han X."/>
            <person name="Sun S."/>
            <person name="Hou Z."/>
            <person name="He W."/>
            <person name="Dai G."/>
            <person name="Sun C."/>
            <person name="Schmutz J."/>
            <person name="Leebens-Mack J.H."/>
            <person name="Li F.W."/>
            <person name="Wang L."/>
        </authorList>
    </citation>
    <scope>NUCLEOTIDE SEQUENCE [LARGE SCALE GENOMIC DNA]</scope>
    <source>
        <strain evidence="2">cv. PW_Plant_1</strain>
    </source>
</reference>
<comment type="caution">
    <text evidence="1">The sequence shown here is derived from an EMBL/GenBank/DDBJ whole genome shotgun (WGS) entry which is preliminary data.</text>
</comment>
<proteinExistence type="predicted"/>